<dbReference type="AlphaFoldDB" id="A0A0A9GDG4"/>
<sequence>MRVPLTIRGRCDVSPVLNAIKRDISHQHAVNWSLLVMVLPEIEATML</sequence>
<dbReference type="EMBL" id="GBRH01179188">
    <property type="protein sequence ID" value="JAE18708.1"/>
    <property type="molecule type" value="Transcribed_RNA"/>
</dbReference>
<organism evidence="1">
    <name type="scientific">Arundo donax</name>
    <name type="common">Giant reed</name>
    <name type="synonym">Donax arundinaceus</name>
    <dbReference type="NCBI Taxonomy" id="35708"/>
    <lineage>
        <taxon>Eukaryota</taxon>
        <taxon>Viridiplantae</taxon>
        <taxon>Streptophyta</taxon>
        <taxon>Embryophyta</taxon>
        <taxon>Tracheophyta</taxon>
        <taxon>Spermatophyta</taxon>
        <taxon>Magnoliopsida</taxon>
        <taxon>Liliopsida</taxon>
        <taxon>Poales</taxon>
        <taxon>Poaceae</taxon>
        <taxon>PACMAD clade</taxon>
        <taxon>Arundinoideae</taxon>
        <taxon>Arundineae</taxon>
        <taxon>Arundo</taxon>
    </lineage>
</organism>
<reference evidence="1" key="1">
    <citation type="submission" date="2014-09" db="EMBL/GenBank/DDBJ databases">
        <authorList>
            <person name="Magalhaes I.L.F."/>
            <person name="Oliveira U."/>
            <person name="Santos F.R."/>
            <person name="Vidigal T.H.D.A."/>
            <person name="Brescovit A.D."/>
            <person name="Santos A.J."/>
        </authorList>
    </citation>
    <scope>NUCLEOTIDE SEQUENCE</scope>
    <source>
        <tissue evidence="1">Shoot tissue taken approximately 20 cm above the soil surface</tissue>
    </source>
</reference>
<evidence type="ECO:0000313" key="1">
    <source>
        <dbReference type="EMBL" id="JAE18708.1"/>
    </source>
</evidence>
<name>A0A0A9GDG4_ARUDO</name>
<accession>A0A0A9GDG4</accession>
<reference evidence="1" key="2">
    <citation type="journal article" date="2015" name="Data Brief">
        <title>Shoot transcriptome of the giant reed, Arundo donax.</title>
        <authorList>
            <person name="Barrero R.A."/>
            <person name="Guerrero F.D."/>
            <person name="Moolhuijzen P."/>
            <person name="Goolsby J.A."/>
            <person name="Tidwell J."/>
            <person name="Bellgard S.E."/>
            <person name="Bellgard M.I."/>
        </authorList>
    </citation>
    <scope>NUCLEOTIDE SEQUENCE</scope>
    <source>
        <tissue evidence="1">Shoot tissue taken approximately 20 cm above the soil surface</tissue>
    </source>
</reference>
<protein>
    <submittedName>
        <fullName evidence="1">Uncharacterized protein</fullName>
    </submittedName>
</protein>
<proteinExistence type="predicted"/>